<dbReference type="SUPFAM" id="SSF50965">
    <property type="entry name" value="Galactose oxidase, central domain"/>
    <property type="match status" value="1"/>
</dbReference>
<feature type="domain" description="Galactose oxidase-like Early set" evidence="4">
    <location>
        <begin position="450"/>
        <end position="549"/>
    </location>
</feature>
<dbReference type="PANTHER" id="PTHR32208:SF96">
    <property type="entry name" value="GLYOXAL OXIDASE"/>
    <property type="match status" value="1"/>
</dbReference>
<evidence type="ECO:0000313" key="6">
    <source>
        <dbReference type="Proteomes" id="UP001498398"/>
    </source>
</evidence>
<organism evidence="5 6">
    <name type="scientific">Marasmiellus scandens</name>
    <dbReference type="NCBI Taxonomy" id="2682957"/>
    <lineage>
        <taxon>Eukaryota</taxon>
        <taxon>Fungi</taxon>
        <taxon>Dikarya</taxon>
        <taxon>Basidiomycota</taxon>
        <taxon>Agaricomycotina</taxon>
        <taxon>Agaricomycetes</taxon>
        <taxon>Agaricomycetidae</taxon>
        <taxon>Agaricales</taxon>
        <taxon>Marasmiineae</taxon>
        <taxon>Omphalotaceae</taxon>
        <taxon>Marasmiellus</taxon>
    </lineage>
</organism>
<keyword evidence="6" id="KW-1185">Reference proteome</keyword>
<keyword evidence="1 2" id="KW-0732">Signal</keyword>
<dbReference type="SUPFAM" id="SSF81296">
    <property type="entry name" value="E set domains"/>
    <property type="match status" value="1"/>
</dbReference>
<dbReference type="Gene3D" id="2.130.10.80">
    <property type="entry name" value="Galactose oxidase/kelch, beta-propeller"/>
    <property type="match status" value="1"/>
</dbReference>
<evidence type="ECO:0000256" key="1">
    <source>
        <dbReference type="ARBA" id="ARBA00022729"/>
    </source>
</evidence>
<sequence length="569" mass="61001">MWSPLFVLTLVALSSCSNAKNEGLGWHFVQNGTTGIVALESIVVSPSLILMFDRVLGDPLQINGHQAWGALWNTETNNVTAINVVTDTFCASGGFLSNGTMVSVGGEHVELPPDEPVAPDLDGTTGLRIFEPCDDPAGVGCTLFEDPKTHHLDEPRWYPSSLRIFDGSLMIVGGIHNGTSFFNDFNNASKSIEFFPKKDGGVPRPSDFLVRTLPANLFPRVFALPDGKVFMVANNQTIIYDIETDTETILPDIPNGVRVTNPYDGTATLLPLHPPDFIPEVLVCGGTNTTDQIDPSELSSQDPASDQCSRITLTKEGIAKGWEVETMPEGRMMPEMILMPNGQVLIINGAGSGYAALHIVKDPVGVSNADHAVTTPVIYNAGAPIGSRFDRTGLPTTDIARMYHSSVTLTPAGKVFIAGSNPNSGVATNQKFNSEFRVEYLNPPFMTVARPSLSNVPSKVGFNDKISVDVDIPEGLDTSDIKVALMDLGFSSHAFHSSSRLVFMDAQLSPDQKTLEITTPPNNRVFPPGPAYLFVTIDDVTSTGTKIMVGSGATPPVADQGVPLPHLVL</sequence>
<dbReference type="EMBL" id="JBANRG010000004">
    <property type="protein sequence ID" value="KAK7467493.1"/>
    <property type="molecule type" value="Genomic_DNA"/>
</dbReference>
<dbReference type="InterPro" id="IPR009880">
    <property type="entry name" value="Glyoxal_oxidase_N"/>
</dbReference>
<dbReference type="InterPro" id="IPR011043">
    <property type="entry name" value="Gal_Oxase/kelch_b-propeller"/>
</dbReference>
<feature type="domain" description="Glyoxal oxidase N-terminal" evidence="3">
    <location>
        <begin position="68"/>
        <end position="445"/>
    </location>
</feature>
<evidence type="ECO:0000256" key="2">
    <source>
        <dbReference type="SAM" id="SignalP"/>
    </source>
</evidence>
<dbReference type="Proteomes" id="UP001498398">
    <property type="component" value="Unassembled WGS sequence"/>
</dbReference>
<name>A0ABR1JYY6_9AGAR</name>
<accession>A0ABR1JYY6</accession>
<dbReference type="InterPro" id="IPR013783">
    <property type="entry name" value="Ig-like_fold"/>
</dbReference>
<feature type="chain" id="PRO_5047089768" description="Glyoxal oxidase" evidence="2">
    <location>
        <begin position="20"/>
        <end position="569"/>
    </location>
</feature>
<dbReference type="InterPro" id="IPR014756">
    <property type="entry name" value="Ig_E-set"/>
</dbReference>
<comment type="caution">
    <text evidence="5">The sequence shown here is derived from an EMBL/GenBank/DDBJ whole genome shotgun (WGS) entry which is preliminary data.</text>
</comment>
<reference evidence="5 6" key="1">
    <citation type="submission" date="2024-01" db="EMBL/GenBank/DDBJ databases">
        <title>A draft genome for the cacao thread blight pathogen Marasmiellus scandens.</title>
        <authorList>
            <person name="Baruah I.K."/>
            <person name="Leung J."/>
            <person name="Bukari Y."/>
            <person name="Amoako-Attah I."/>
            <person name="Meinhardt L.W."/>
            <person name="Bailey B.A."/>
            <person name="Cohen S.P."/>
        </authorList>
    </citation>
    <scope>NUCLEOTIDE SEQUENCE [LARGE SCALE GENOMIC DNA]</scope>
    <source>
        <strain evidence="5 6">GH-19</strain>
    </source>
</reference>
<protein>
    <recommendedName>
        <fullName evidence="7">Glyoxal oxidase</fullName>
    </recommendedName>
</protein>
<proteinExistence type="predicted"/>
<dbReference type="Pfam" id="PF07250">
    <property type="entry name" value="Glyoxal_oxid_N"/>
    <property type="match status" value="1"/>
</dbReference>
<dbReference type="Pfam" id="PF09118">
    <property type="entry name" value="GO-like_E_set"/>
    <property type="match status" value="1"/>
</dbReference>
<evidence type="ECO:0000259" key="4">
    <source>
        <dbReference type="Pfam" id="PF09118"/>
    </source>
</evidence>
<gene>
    <name evidence="5" type="ORF">VKT23_004547</name>
</gene>
<dbReference type="PANTHER" id="PTHR32208">
    <property type="entry name" value="SECRETED PROTEIN-RELATED"/>
    <property type="match status" value="1"/>
</dbReference>
<evidence type="ECO:0000259" key="3">
    <source>
        <dbReference type="Pfam" id="PF07250"/>
    </source>
</evidence>
<dbReference type="Gene3D" id="2.60.40.10">
    <property type="entry name" value="Immunoglobulins"/>
    <property type="match status" value="1"/>
</dbReference>
<dbReference type="InterPro" id="IPR015202">
    <property type="entry name" value="GO-like_E_set"/>
</dbReference>
<evidence type="ECO:0000313" key="5">
    <source>
        <dbReference type="EMBL" id="KAK7467493.1"/>
    </source>
</evidence>
<dbReference type="InterPro" id="IPR037293">
    <property type="entry name" value="Gal_Oxidase_central_sf"/>
</dbReference>
<feature type="signal peptide" evidence="2">
    <location>
        <begin position="1"/>
        <end position="19"/>
    </location>
</feature>
<evidence type="ECO:0008006" key="7">
    <source>
        <dbReference type="Google" id="ProtNLM"/>
    </source>
</evidence>